<dbReference type="EMBL" id="LR699554">
    <property type="protein sequence ID" value="VVD33755.1"/>
    <property type="molecule type" value="Genomic_DNA"/>
</dbReference>
<dbReference type="Proteomes" id="UP000325811">
    <property type="component" value="Chromosome II"/>
</dbReference>
<feature type="domain" description="Ketopantoate reductase N-terminal" evidence="12">
    <location>
        <begin position="12"/>
        <end position="174"/>
    </location>
</feature>
<comment type="function">
    <text evidence="1 11">Catalyzes the NADPH-dependent reduction of ketopantoate into pantoic acid.</text>
</comment>
<protein>
    <recommendedName>
        <fullName evidence="5 11">2-dehydropantoate 2-reductase</fullName>
        <ecNumber evidence="4 11">1.1.1.169</ecNumber>
    </recommendedName>
    <alternativeName>
        <fullName evidence="9 11">Ketopantoate reductase</fullName>
    </alternativeName>
</protein>
<evidence type="ECO:0000256" key="11">
    <source>
        <dbReference type="RuleBase" id="RU362068"/>
    </source>
</evidence>
<dbReference type="FunFam" id="3.40.50.720:FF:000307">
    <property type="entry name" value="2-dehydropantoate 2-reductase"/>
    <property type="match status" value="1"/>
</dbReference>
<dbReference type="InterPro" id="IPR008927">
    <property type="entry name" value="6-PGluconate_DH-like_C_sf"/>
</dbReference>
<evidence type="ECO:0000256" key="5">
    <source>
        <dbReference type="ARBA" id="ARBA00019465"/>
    </source>
</evidence>
<comment type="catalytic activity">
    <reaction evidence="10 11">
        <text>(R)-pantoate + NADP(+) = 2-dehydropantoate + NADPH + H(+)</text>
        <dbReference type="Rhea" id="RHEA:16233"/>
        <dbReference type="ChEBI" id="CHEBI:11561"/>
        <dbReference type="ChEBI" id="CHEBI:15378"/>
        <dbReference type="ChEBI" id="CHEBI:15980"/>
        <dbReference type="ChEBI" id="CHEBI:57783"/>
        <dbReference type="ChEBI" id="CHEBI:58349"/>
        <dbReference type="EC" id="1.1.1.169"/>
    </reaction>
</comment>
<dbReference type="InterPro" id="IPR013332">
    <property type="entry name" value="KPR_N"/>
</dbReference>
<dbReference type="UniPathway" id="UPA00028">
    <property type="reaction ID" value="UER00004"/>
</dbReference>
<keyword evidence="7 11" id="KW-0521">NADP</keyword>
<sequence length="336" mass="36152">MSRARESLMLKVCIFGGGAIGGYIAGHLARAGQCEVSVVARGKTLEAIRERGLRVITATDDFTVRVKAVDDARELGVQDYVFVTLKSHQVDDALDQIRSLMDSHTVVLPPTTGIPYYFFPDRQIAALDPGARQWHAIPPAQVLGCVYWIGAHVVEPGVVSQDGAKAGCPIGELNGQHSERVSRLSELLGASGIAAKVNDNIRAAIWVKFVNSLCWNPVAILTQGTLGDMRDAAGVVPVVDAMMREADALAVALGLDVGPDPAKRIALTLSAAHHKMSMLQDLEAGRPLELQPLRSSLNAVRDLTELRTPTLDTLLALASLRETIALNNLRPRELHS</sequence>
<dbReference type="Pfam" id="PF02558">
    <property type="entry name" value="ApbA"/>
    <property type="match status" value="1"/>
</dbReference>
<keyword evidence="6 11" id="KW-0566">Pantothenate biosynthesis</keyword>
<organism evidence="14 15">
    <name type="scientific">Paraburkholderia dioscoreae</name>
    <dbReference type="NCBI Taxonomy" id="2604047"/>
    <lineage>
        <taxon>Bacteria</taxon>
        <taxon>Pseudomonadati</taxon>
        <taxon>Pseudomonadota</taxon>
        <taxon>Betaproteobacteria</taxon>
        <taxon>Burkholderiales</taxon>
        <taxon>Burkholderiaceae</taxon>
        <taxon>Paraburkholderia</taxon>
    </lineage>
</organism>
<evidence type="ECO:0000259" key="13">
    <source>
        <dbReference type="Pfam" id="PF08546"/>
    </source>
</evidence>
<reference evidence="14 15" key="1">
    <citation type="submission" date="2019-08" db="EMBL/GenBank/DDBJ databases">
        <authorList>
            <person name="Herpell B J."/>
        </authorList>
    </citation>
    <scope>NUCLEOTIDE SEQUENCE [LARGE SCALE GENOMIC DNA]</scope>
    <source>
        <strain evidence="15">Msb3</strain>
    </source>
</reference>
<evidence type="ECO:0000256" key="6">
    <source>
        <dbReference type="ARBA" id="ARBA00022655"/>
    </source>
</evidence>
<evidence type="ECO:0000256" key="7">
    <source>
        <dbReference type="ARBA" id="ARBA00022857"/>
    </source>
</evidence>
<dbReference type="EC" id="1.1.1.169" evidence="4 11"/>
<dbReference type="Gene3D" id="1.10.1040.10">
    <property type="entry name" value="N-(1-d-carboxylethyl)-l-norvaline Dehydrogenase, domain 2"/>
    <property type="match status" value="1"/>
</dbReference>
<dbReference type="RefSeq" id="WP_232064374.1">
    <property type="nucleotide sequence ID" value="NZ_LR699554.1"/>
</dbReference>
<accession>A0A5Q4ZJT3</accession>
<feature type="domain" description="Ketopantoate reductase C-terminal" evidence="13">
    <location>
        <begin position="200"/>
        <end position="320"/>
    </location>
</feature>
<gene>
    <name evidence="14" type="ORF">PDMSB3_2471</name>
</gene>
<dbReference type="KEGG" id="pdio:PDMSB3_2471.1"/>
<dbReference type="SUPFAM" id="SSF51735">
    <property type="entry name" value="NAD(P)-binding Rossmann-fold domains"/>
    <property type="match status" value="1"/>
</dbReference>
<evidence type="ECO:0000256" key="4">
    <source>
        <dbReference type="ARBA" id="ARBA00013014"/>
    </source>
</evidence>
<evidence type="ECO:0000256" key="8">
    <source>
        <dbReference type="ARBA" id="ARBA00023002"/>
    </source>
</evidence>
<dbReference type="PANTHER" id="PTHR21708:SF45">
    <property type="entry name" value="2-DEHYDROPANTOATE 2-REDUCTASE"/>
    <property type="match status" value="1"/>
</dbReference>
<dbReference type="GO" id="GO:0005737">
    <property type="term" value="C:cytoplasm"/>
    <property type="evidence" value="ECO:0007669"/>
    <property type="project" value="TreeGrafter"/>
</dbReference>
<name>A0A5Q4ZJT3_9BURK</name>
<dbReference type="Gene3D" id="3.40.50.720">
    <property type="entry name" value="NAD(P)-binding Rossmann-like Domain"/>
    <property type="match status" value="1"/>
</dbReference>
<evidence type="ECO:0000256" key="9">
    <source>
        <dbReference type="ARBA" id="ARBA00032024"/>
    </source>
</evidence>
<dbReference type="PANTHER" id="PTHR21708">
    <property type="entry name" value="PROBABLE 2-DEHYDROPANTOATE 2-REDUCTASE"/>
    <property type="match status" value="1"/>
</dbReference>
<dbReference type="InterPro" id="IPR013328">
    <property type="entry name" value="6PGD_dom2"/>
</dbReference>
<evidence type="ECO:0000259" key="12">
    <source>
        <dbReference type="Pfam" id="PF02558"/>
    </source>
</evidence>
<dbReference type="NCBIfam" id="NF005089">
    <property type="entry name" value="PRK06522.1-4"/>
    <property type="match status" value="1"/>
</dbReference>
<dbReference type="Pfam" id="PF08546">
    <property type="entry name" value="ApbA_C"/>
    <property type="match status" value="1"/>
</dbReference>
<comment type="pathway">
    <text evidence="2 11">Cofactor biosynthesis; (R)-pantothenate biosynthesis; (R)-pantoate from 3-methyl-2-oxobutanoate: step 2/2.</text>
</comment>
<evidence type="ECO:0000313" key="15">
    <source>
        <dbReference type="Proteomes" id="UP000325811"/>
    </source>
</evidence>
<dbReference type="InterPro" id="IPR003710">
    <property type="entry name" value="ApbA"/>
</dbReference>
<dbReference type="AlphaFoldDB" id="A0A5Q4ZJT3"/>
<keyword evidence="15" id="KW-1185">Reference proteome</keyword>
<dbReference type="NCBIfam" id="TIGR00745">
    <property type="entry name" value="apbA_panE"/>
    <property type="match status" value="1"/>
</dbReference>
<dbReference type="SUPFAM" id="SSF48179">
    <property type="entry name" value="6-phosphogluconate dehydrogenase C-terminal domain-like"/>
    <property type="match status" value="1"/>
</dbReference>
<evidence type="ECO:0000256" key="3">
    <source>
        <dbReference type="ARBA" id="ARBA00007870"/>
    </source>
</evidence>
<evidence type="ECO:0000256" key="2">
    <source>
        <dbReference type="ARBA" id="ARBA00004994"/>
    </source>
</evidence>
<keyword evidence="8 11" id="KW-0560">Oxidoreductase</keyword>
<dbReference type="InterPro" id="IPR013752">
    <property type="entry name" value="KPA_reductase"/>
</dbReference>
<comment type="similarity">
    <text evidence="3 11">Belongs to the ketopantoate reductase family.</text>
</comment>
<evidence type="ECO:0000256" key="1">
    <source>
        <dbReference type="ARBA" id="ARBA00002919"/>
    </source>
</evidence>
<evidence type="ECO:0000313" key="14">
    <source>
        <dbReference type="EMBL" id="VVD33755.1"/>
    </source>
</evidence>
<dbReference type="GO" id="GO:0008677">
    <property type="term" value="F:2-dehydropantoate 2-reductase activity"/>
    <property type="evidence" value="ECO:0007669"/>
    <property type="project" value="UniProtKB-EC"/>
</dbReference>
<evidence type="ECO:0000256" key="10">
    <source>
        <dbReference type="ARBA" id="ARBA00048793"/>
    </source>
</evidence>
<dbReference type="GO" id="GO:0015940">
    <property type="term" value="P:pantothenate biosynthetic process"/>
    <property type="evidence" value="ECO:0007669"/>
    <property type="project" value="UniProtKB-UniPathway"/>
</dbReference>
<proteinExistence type="inferred from homology"/>
<dbReference type="InterPro" id="IPR036291">
    <property type="entry name" value="NAD(P)-bd_dom_sf"/>
</dbReference>
<dbReference type="InterPro" id="IPR051402">
    <property type="entry name" value="KPR-Related"/>
</dbReference>